<evidence type="ECO:0000256" key="7">
    <source>
        <dbReference type="SAM" id="Phobius"/>
    </source>
</evidence>
<name>A0A154BP84_ANASB</name>
<keyword evidence="6 7" id="KW-0472">Membrane</keyword>
<dbReference type="RefSeq" id="WP_066243467.1">
    <property type="nucleotide sequence ID" value="NZ_LSGP01000020.1"/>
</dbReference>
<dbReference type="STRING" id="1794912.AXX12_11095"/>
<keyword evidence="12" id="KW-1185">Reference proteome</keyword>
<evidence type="ECO:0000256" key="3">
    <source>
        <dbReference type="ARBA" id="ARBA00022475"/>
    </source>
</evidence>
<dbReference type="InterPro" id="IPR010920">
    <property type="entry name" value="LSM_dom_sf"/>
</dbReference>
<feature type="transmembrane region" description="Helical" evidence="7">
    <location>
        <begin position="89"/>
        <end position="111"/>
    </location>
</feature>
<gene>
    <name evidence="11" type="ORF">AXX12_11095</name>
</gene>
<evidence type="ECO:0000256" key="5">
    <source>
        <dbReference type="ARBA" id="ARBA00022989"/>
    </source>
</evidence>
<comment type="similarity">
    <text evidence="2">Belongs to the MscS (TC 1.A.23) family.</text>
</comment>
<dbReference type="GO" id="GO:0008381">
    <property type="term" value="F:mechanosensitive monoatomic ion channel activity"/>
    <property type="evidence" value="ECO:0007669"/>
    <property type="project" value="InterPro"/>
</dbReference>
<protein>
    <submittedName>
        <fullName evidence="11">Mechanosensitive ion channel protein MscS</fullName>
    </submittedName>
</protein>
<dbReference type="Gene3D" id="2.30.30.60">
    <property type="match status" value="1"/>
</dbReference>
<feature type="domain" description="Mechanosensitive ion channel MscS" evidence="8">
    <location>
        <begin position="109"/>
        <end position="174"/>
    </location>
</feature>
<evidence type="ECO:0000256" key="1">
    <source>
        <dbReference type="ARBA" id="ARBA00004651"/>
    </source>
</evidence>
<keyword evidence="5 7" id="KW-1133">Transmembrane helix</keyword>
<dbReference type="InterPro" id="IPR011066">
    <property type="entry name" value="MscS_channel_C_sf"/>
</dbReference>
<dbReference type="PANTHER" id="PTHR30460:SF0">
    <property type="entry name" value="MODERATE CONDUCTANCE MECHANOSENSITIVE CHANNEL YBIO"/>
    <property type="match status" value="1"/>
</dbReference>
<dbReference type="OrthoDB" id="9809206at2"/>
<dbReference type="FunFam" id="1.10.287.1260:FF:000005">
    <property type="entry name" value="Mechanosensitive ion channel family protein"/>
    <property type="match status" value="1"/>
</dbReference>
<evidence type="ECO:0000259" key="9">
    <source>
        <dbReference type="Pfam" id="PF21082"/>
    </source>
</evidence>
<feature type="transmembrane region" description="Helical" evidence="7">
    <location>
        <begin position="17"/>
        <end position="42"/>
    </location>
</feature>
<evidence type="ECO:0000313" key="12">
    <source>
        <dbReference type="Proteomes" id="UP000076268"/>
    </source>
</evidence>
<feature type="domain" description="Mechanosensitive ion channel transmembrane helices 2/3" evidence="10">
    <location>
        <begin position="68"/>
        <end position="108"/>
    </location>
</feature>
<dbReference type="Proteomes" id="UP000076268">
    <property type="component" value="Unassembled WGS sequence"/>
</dbReference>
<accession>A0A154BP84</accession>
<dbReference type="Pfam" id="PF21088">
    <property type="entry name" value="MS_channel_1st"/>
    <property type="match status" value="1"/>
</dbReference>
<dbReference type="SUPFAM" id="SSF82689">
    <property type="entry name" value="Mechanosensitive channel protein MscS (YggB), C-terminal domain"/>
    <property type="match status" value="1"/>
</dbReference>
<comment type="subcellular location">
    <subcellularLocation>
        <location evidence="1">Cell membrane</location>
        <topology evidence="1">Multi-pass membrane protein</topology>
    </subcellularLocation>
</comment>
<dbReference type="Pfam" id="PF21082">
    <property type="entry name" value="MS_channel_3rd"/>
    <property type="match status" value="1"/>
</dbReference>
<dbReference type="PANTHER" id="PTHR30460">
    <property type="entry name" value="MODERATE CONDUCTANCE MECHANOSENSITIVE CHANNEL YBIO"/>
    <property type="match status" value="1"/>
</dbReference>
<keyword evidence="4 7" id="KW-0812">Transmembrane</keyword>
<dbReference type="Gene3D" id="1.10.287.1260">
    <property type="match status" value="1"/>
</dbReference>
<feature type="domain" description="Mechanosensitive ion channel MscS C-terminal" evidence="9">
    <location>
        <begin position="180"/>
        <end position="261"/>
    </location>
</feature>
<reference evidence="11 12" key="1">
    <citation type="submission" date="2016-02" db="EMBL/GenBank/DDBJ databases">
        <title>Anaerosporomusa subterraneum gen. nov., sp. nov., a spore-forming obligate anaerobe isolated from saprolite.</title>
        <authorList>
            <person name="Choi J.K."/>
            <person name="Shah M."/>
            <person name="Yee N."/>
        </authorList>
    </citation>
    <scope>NUCLEOTIDE SEQUENCE [LARGE SCALE GENOMIC DNA]</scope>
    <source>
        <strain evidence="11 12">RU4</strain>
    </source>
</reference>
<evidence type="ECO:0000256" key="4">
    <source>
        <dbReference type="ARBA" id="ARBA00022692"/>
    </source>
</evidence>
<feature type="transmembrane region" description="Helical" evidence="7">
    <location>
        <begin position="63"/>
        <end position="83"/>
    </location>
</feature>
<dbReference type="FunFam" id="2.30.30.60:FF:000001">
    <property type="entry name" value="MscS Mechanosensitive ion channel"/>
    <property type="match status" value="1"/>
</dbReference>
<dbReference type="AlphaFoldDB" id="A0A154BP84"/>
<evidence type="ECO:0000256" key="6">
    <source>
        <dbReference type="ARBA" id="ARBA00023136"/>
    </source>
</evidence>
<sequence length="282" mass="30816">MSELFSPDYLLVIGNRVLRLCLIVIGSGLAMRFFKLIVDRFFMPKADGKHFYLEEKRARTLSSLLKSIVQYMVYFVTLVMILQEFQIDTTSIIAGAGVIGLAIGFGAQTLVKDVITGFFIILEDQYSVGDYVENGDMAGTVEDVGFRITKLRGTNGVLHIIPNGAITKVTNYTRGHMQAVVNVPVAYDADINQVQLLLAEACESVKELPQIIEAPKLLGIVDFRPGELVMRIVVKTLPMEQGGVEAAIRQKIKTLFDAAAIPLPAAAQVPGVKLAENRGGKS</sequence>
<dbReference type="InterPro" id="IPR023408">
    <property type="entry name" value="MscS_beta-dom_sf"/>
</dbReference>
<evidence type="ECO:0000256" key="2">
    <source>
        <dbReference type="ARBA" id="ARBA00008017"/>
    </source>
</evidence>
<proteinExistence type="inferred from homology"/>
<dbReference type="SUPFAM" id="SSF50182">
    <property type="entry name" value="Sm-like ribonucleoproteins"/>
    <property type="match status" value="1"/>
</dbReference>
<comment type="caution">
    <text evidence="11">The sequence shown here is derived from an EMBL/GenBank/DDBJ whole genome shotgun (WGS) entry which is preliminary data.</text>
</comment>
<dbReference type="GO" id="GO:0005886">
    <property type="term" value="C:plasma membrane"/>
    <property type="evidence" value="ECO:0007669"/>
    <property type="project" value="UniProtKB-SubCell"/>
</dbReference>
<dbReference type="InterPro" id="IPR049278">
    <property type="entry name" value="MS_channel_C"/>
</dbReference>
<dbReference type="EMBL" id="LSGP01000020">
    <property type="protein sequence ID" value="KYZ75746.1"/>
    <property type="molecule type" value="Genomic_DNA"/>
</dbReference>
<dbReference type="SUPFAM" id="SSF82861">
    <property type="entry name" value="Mechanosensitive channel protein MscS (YggB), transmembrane region"/>
    <property type="match status" value="1"/>
</dbReference>
<keyword evidence="3" id="KW-1003">Cell membrane</keyword>
<dbReference type="InterPro" id="IPR045276">
    <property type="entry name" value="YbiO_bact"/>
</dbReference>
<dbReference type="Gene3D" id="3.30.70.100">
    <property type="match status" value="1"/>
</dbReference>
<evidence type="ECO:0000259" key="8">
    <source>
        <dbReference type="Pfam" id="PF00924"/>
    </source>
</evidence>
<organism evidence="11 12">
    <name type="scientific">Anaerosporomusa subterranea</name>
    <dbReference type="NCBI Taxonomy" id="1794912"/>
    <lineage>
        <taxon>Bacteria</taxon>
        <taxon>Bacillati</taxon>
        <taxon>Bacillota</taxon>
        <taxon>Negativicutes</taxon>
        <taxon>Acetonemataceae</taxon>
        <taxon>Anaerosporomusa</taxon>
    </lineage>
</organism>
<evidence type="ECO:0000259" key="10">
    <source>
        <dbReference type="Pfam" id="PF21088"/>
    </source>
</evidence>
<dbReference type="InterPro" id="IPR011014">
    <property type="entry name" value="MscS_channel_TM-2"/>
</dbReference>
<dbReference type="InterPro" id="IPR006685">
    <property type="entry name" value="MscS_channel_2nd"/>
</dbReference>
<dbReference type="Pfam" id="PF00924">
    <property type="entry name" value="MS_channel_2nd"/>
    <property type="match status" value="1"/>
</dbReference>
<evidence type="ECO:0000313" key="11">
    <source>
        <dbReference type="EMBL" id="KYZ75746.1"/>
    </source>
</evidence>
<dbReference type="InterPro" id="IPR049142">
    <property type="entry name" value="MS_channel_1st"/>
</dbReference>